<name>A0ACB9YW93_9PEZI</name>
<organism evidence="1 2">
    <name type="scientific">Hypoxylon rubiginosum</name>
    <dbReference type="NCBI Taxonomy" id="110542"/>
    <lineage>
        <taxon>Eukaryota</taxon>
        <taxon>Fungi</taxon>
        <taxon>Dikarya</taxon>
        <taxon>Ascomycota</taxon>
        <taxon>Pezizomycotina</taxon>
        <taxon>Sordariomycetes</taxon>
        <taxon>Xylariomycetidae</taxon>
        <taxon>Xylariales</taxon>
        <taxon>Hypoxylaceae</taxon>
        <taxon>Hypoxylon</taxon>
    </lineage>
</organism>
<gene>
    <name evidence="1" type="ORF">F4820DRAFT_449951</name>
</gene>
<protein>
    <submittedName>
        <fullName evidence="1">Uncharacterized protein</fullName>
    </submittedName>
</protein>
<sequence length="205" mass="22858">MSPRDRPPTPEPTQGTPHRAHYSIEVEITPVIRTRRAMGSTVSQQRPHSQDLSLDLSEFLRRRVQQGASTPPRSPKGYVSSSLDGIQEEEEYLLSQTMSNDESSERSSQVTTRSVYTVFSGFSSHRLLGRIAPTNNHYRSTERGMDKFVRRDFASLPSRKITFSINDADLPSTSVTTKHNHYKRLSAPPVLTGATSTEGPITGVD</sequence>
<dbReference type="EMBL" id="MU393503">
    <property type="protein sequence ID" value="KAI4863478.1"/>
    <property type="molecule type" value="Genomic_DNA"/>
</dbReference>
<proteinExistence type="predicted"/>
<dbReference type="Proteomes" id="UP001497700">
    <property type="component" value="Unassembled WGS sequence"/>
</dbReference>
<reference evidence="1 2" key="1">
    <citation type="journal article" date="2022" name="New Phytol.">
        <title>Ecological generalism drives hyperdiversity of secondary metabolite gene clusters in xylarialean endophytes.</title>
        <authorList>
            <person name="Franco M.E.E."/>
            <person name="Wisecaver J.H."/>
            <person name="Arnold A.E."/>
            <person name="Ju Y.M."/>
            <person name="Slot J.C."/>
            <person name="Ahrendt S."/>
            <person name="Moore L.P."/>
            <person name="Eastman K.E."/>
            <person name="Scott K."/>
            <person name="Konkel Z."/>
            <person name="Mondo S.J."/>
            <person name="Kuo A."/>
            <person name="Hayes R.D."/>
            <person name="Haridas S."/>
            <person name="Andreopoulos B."/>
            <person name="Riley R."/>
            <person name="LaButti K."/>
            <person name="Pangilinan J."/>
            <person name="Lipzen A."/>
            <person name="Amirebrahimi M."/>
            <person name="Yan J."/>
            <person name="Adam C."/>
            <person name="Keymanesh K."/>
            <person name="Ng V."/>
            <person name="Louie K."/>
            <person name="Northen T."/>
            <person name="Drula E."/>
            <person name="Henrissat B."/>
            <person name="Hsieh H.M."/>
            <person name="Youens-Clark K."/>
            <person name="Lutzoni F."/>
            <person name="Miadlikowska J."/>
            <person name="Eastwood D.C."/>
            <person name="Hamelin R.C."/>
            <person name="Grigoriev I.V."/>
            <person name="U'Ren J.M."/>
        </authorList>
    </citation>
    <scope>NUCLEOTIDE SEQUENCE [LARGE SCALE GENOMIC DNA]</scope>
    <source>
        <strain evidence="1 2">CBS 119005</strain>
    </source>
</reference>
<comment type="caution">
    <text evidence="1">The sequence shown here is derived from an EMBL/GenBank/DDBJ whole genome shotgun (WGS) entry which is preliminary data.</text>
</comment>
<evidence type="ECO:0000313" key="2">
    <source>
        <dbReference type="Proteomes" id="UP001497700"/>
    </source>
</evidence>
<keyword evidence="2" id="KW-1185">Reference proteome</keyword>
<accession>A0ACB9YW93</accession>
<evidence type="ECO:0000313" key="1">
    <source>
        <dbReference type="EMBL" id="KAI4863478.1"/>
    </source>
</evidence>